<comment type="caution">
    <text evidence="3">The sequence shown here is derived from an EMBL/GenBank/DDBJ whole genome shotgun (WGS) entry which is preliminary data.</text>
</comment>
<feature type="region of interest" description="Disordered" evidence="1">
    <location>
        <begin position="173"/>
        <end position="192"/>
    </location>
</feature>
<proteinExistence type="predicted"/>
<evidence type="ECO:0000313" key="3">
    <source>
        <dbReference type="EMBL" id="GGD89983.1"/>
    </source>
</evidence>
<dbReference type="SUPFAM" id="SSF56399">
    <property type="entry name" value="ADP-ribosylation"/>
    <property type="match status" value="1"/>
</dbReference>
<dbReference type="Gene3D" id="3.90.210.10">
    <property type="entry name" value="Heat-Labile Enterotoxin, subunit A"/>
    <property type="match status" value="1"/>
</dbReference>
<evidence type="ECO:0000313" key="4">
    <source>
        <dbReference type="Proteomes" id="UP000629365"/>
    </source>
</evidence>
<keyword evidence="4" id="KW-1185">Reference proteome</keyword>
<sequence>MSAFGRAFADLWHAMVKGGKDANVRLPEVARKVDDHLEDLKQKVKLLDGTDAPDLTGSRTNRVDRTTTEALYRGDNRPPSTIFEEGFQVRDASNNDYNDFVRHNTHSNFVSTTTSPDLNWPAAYRYSVDAPGGIDADATIPDNPFGPNSFRPEREITFQGGIPRENIVGAHPVGPGGTLGDWVPNPHYSGGR</sequence>
<gene>
    <name evidence="3" type="ORF">GCM10007269_35730</name>
</gene>
<accession>A0ABQ1S3I7</accession>
<dbReference type="Proteomes" id="UP000629365">
    <property type="component" value="Unassembled WGS sequence"/>
</dbReference>
<feature type="domain" description="Pierisin-like" evidence="2">
    <location>
        <begin position="71"/>
        <end position="188"/>
    </location>
</feature>
<evidence type="ECO:0000259" key="2">
    <source>
        <dbReference type="Pfam" id="PF22596"/>
    </source>
</evidence>
<dbReference type="EMBL" id="BMCM01000007">
    <property type="protein sequence ID" value="GGD89983.1"/>
    <property type="molecule type" value="Genomic_DNA"/>
</dbReference>
<dbReference type="RefSeq" id="WP_188438085.1">
    <property type="nucleotide sequence ID" value="NZ_BMCM01000007.1"/>
</dbReference>
<evidence type="ECO:0000256" key="1">
    <source>
        <dbReference type="SAM" id="MobiDB-lite"/>
    </source>
</evidence>
<reference evidence="4" key="1">
    <citation type="journal article" date="2019" name="Int. J. Syst. Evol. Microbiol.">
        <title>The Global Catalogue of Microorganisms (GCM) 10K type strain sequencing project: providing services to taxonomists for standard genome sequencing and annotation.</title>
        <authorList>
            <consortium name="The Broad Institute Genomics Platform"/>
            <consortium name="The Broad Institute Genome Sequencing Center for Infectious Disease"/>
            <person name="Wu L."/>
            <person name="Ma J."/>
        </authorList>
    </citation>
    <scope>NUCLEOTIDE SEQUENCE [LARGE SCALE GENOMIC DNA]</scope>
    <source>
        <strain evidence="4">CCM 7640</strain>
    </source>
</reference>
<dbReference type="InterPro" id="IPR054695">
    <property type="entry name" value="Pierisin-like_dom"/>
</dbReference>
<protein>
    <recommendedName>
        <fullName evidence="2">Pierisin-like domain-containing protein</fullName>
    </recommendedName>
</protein>
<dbReference type="Pfam" id="PF22596">
    <property type="entry name" value="Scabin-like"/>
    <property type="match status" value="1"/>
</dbReference>
<organism evidence="3 4">
    <name type="scientific">Microbacterium murale</name>
    <dbReference type="NCBI Taxonomy" id="1081040"/>
    <lineage>
        <taxon>Bacteria</taxon>
        <taxon>Bacillati</taxon>
        <taxon>Actinomycetota</taxon>
        <taxon>Actinomycetes</taxon>
        <taxon>Micrococcales</taxon>
        <taxon>Microbacteriaceae</taxon>
        <taxon>Microbacterium</taxon>
    </lineage>
</organism>
<name>A0ABQ1S3I7_9MICO</name>